<dbReference type="EMBL" id="LGUB01000265">
    <property type="protein sequence ID" value="KRH93644.1"/>
    <property type="molecule type" value="Genomic_DNA"/>
</dbReference>
<evidence type="ECO:0000256" key="5">
    <source>
        <dbReference type="ARBA" id="ARBA00023792"/>
    </source>
</evidence>
<evidence type="ECO:0000313" key="10">
    <source>
        <dbReference type="EMBL" id="KRH93644.1"/>
    </source>
</evidence>
<dbReference type="InterPro" id="IPR011992">
    <property type="entry name" value="EF-hand-dom_pair"/>
</dbReference>
<evidence type="ECO:0000256" key="7">
    <source>
        <dbReference type="ARBA" id="ARBA00031295"/>
    </source>
</evidence>
<sequence length="149" mass="17678">MLNSQIIEAIATFSDNKTKIRKKDVLKIQSIRDNPITELVLNKFTINKKFEFNMMLEELKKLSLKSEIEPKLNFLFNIYDVDNDGYISRIDLFNIIKLFTDDSLSEKNIQNIVDRCFLEINQELIDFPTFKSFIQKTNPNLKVFMRCKR</sequence>
<keyword evidence="1" id="KW-0479">Metal-binding</keyword>
<dbReference type="SUPFAM" id="SSF47473">
    <property type="entry name" value="EF-hand"/>
    <property type="match status" value="1"/>
</dbReference>
<dbReference type="PANTHER" id="PTHR45942">
    <property type="entry name" value="PROTEIN PHOSPATASE 3 REGULATORY SUBUNIT B ALPHA ISOFORM TYPE 1"/>
    <property type="match status" value="1"/>
</dbReference>
<dbReference type="OrthoDB" id="191686at2759"/>
<evidence type="ECO:0000256" key="4">
    <source>
        <dbReference type="ARBA" id="ARBA00023774"/>
    </source>
</evidence>
<name>A0A0R0LW99_9MICR</name>
<protein>
    <recommendedName>
        <fullName evidence="6">Calcineurin subunit B</fullName>
    </recommendedName>
    <alternativeName>
        <fullName evidence="7">Calcineurin regulatory subunit</fullName>
    </alternativeName>
    <alternativeName>
        <fullName evidence="8">Protein phosphatase 2B regulatory subunit</fullName>
    </alternativeName>
</protein>
<dbReference type="InterPro" id="IPR002048">
    <property type="entry name" value="EF_hand_dom"/>
</dbReference>
<dbReference type="VEuPathDB" id="MicrosporidiaDB:M153_6990002431"/>
<feature type="domain" description="EF-hand" evidence="9">
    <location>
        <begin position="67"/>
        <end position="102"/>
    </location>
</feature>
<evidence type="ECO:0000256" key="2">
    <source>
        <dbReference type="ARBA" id="ARBA00022737"/>
    </source>
</evidence>
<dbReference type="Gene3D" id="1.10.238.10">
    <property type="entry name" value="EF-hand"/>
    <property type="match status" value="1"/>
</dbReference>
<accession>A0A0R0LW99</accession>
<evidence type="ECO:0000256" key="6">
    <source>
        <dbReference type="ARBA" id="ARBA00023832"/>
    </source>
</evidence>
<evidence type="ECO:0000256" key="8">
    <source>
        <dbReference type="ARBA" id="ARBA00032848"/>
    </source>
</evidence>
<evidence type="ECO:0000259" key="9">
    <source>
        <dbReference type="PROSITE" id="PS50222"/>
    </source>
</evidence>
<dbReference type="PROSITE" id="PS50222">
    <property type="entry name" value="EF_HAND_2"/>
    <property type="match status" value="1"/>
</dbReference>
<proteinExistence type="inferred from homology"/>
<evidence type="ECO:0000313" key="11">
    <source>
        <dbReference type="Proteomes" id="UP000051530"/>
    </source>
</evidence>
<comment type="caution">
    <text evidence="10">The sequence shown here is derived from an EMBL/GenBank/DDBJ whole genome shotgun (WGS) entry which is preliminary data.</text>
</comment>
<dbReference type="AlphaFoldDB" id="A0A0R0LW99"/>
<keyword evidence="3" id="KW-0106">Calcium</keyword>
<dbReference type="GO" id="GO:0005509">
    <property type="term" value="F:calcium ion binding"/>
    <property type="evidence" value="ECO:0007669"/>
    <property type="project" value="InterPro"/>
</dbReference>
<evidence type="ECO:0000256" key="3">
    <source>
        <dbReference type="ARBA" id="ARBA00022837"/>
    </source>
</evidence>
<evidence type="ECO:0000256" key="1">
    <source>
        <dbReference type="ARBA" id="ARBA00022723"/>
    </source>
</evidence>
<reference evidence="10 11" key="1">
    <citation type="submission" date="2015-07" db="EMBL/GenBank/DDBJ databases">
        <title>The genome of Pseudoloma neurophilia, a relevant intracellular parasite of the zebrafish.</title>
        <authorList>
            <person name="Ndikumana S."/>
            <person name="Pelin A."/>
            <person name="Sanders J."/>
            <person name="Corradi N."/>
        </authorList>
    </citation>
    <scope>NUCLEOTIDE SEQUENCE [LARGE SCALE GENOMIC DNA]</scope>
    <source>
        <strain evidence="10 11">MK1</strain>
    </source>
</reference>
<keyword evidence="2" id="KW-0677">Repeat</keyword>
<dbReference type="Pfam" id="PF13405">
    <property type="entry name" value="EF-hand_6"/>
    <property type="match status" value="1"/>
</dbReference>
<comment type="similarity">
    <text evidence="4">Belongs to the calcineurin regulatory subunit family.</text>
</comment>
<dbReference type="Proteomes" id="UP000051530">
    <property type="component" value="Unassembled WGS sequence"/>
</dbReference>
<dbReference type="PROSITE" id="PS00018">
    <property type="entry name" value="EF_HAND_1"/>
    <property type="match status" value="1"/>
</dbReference>
<dbReference type="InterPro" id="IPR018247">
    <property type="entry name" value="EF_Hand_1_Ca_BS"/>
</dbReference>
<gene>
    <name evidence="10" type="ORF">M153_6990002431</name>
</gene>
<comment type="subunit">
    <text evidence="5">Composed of a catalytic subunit (A) and a regulatory subunit (B).</text>
</comment>
<organism evidence="10 11">
    <name type="scientific">Pseudoloma neurophilia</name>
    <dbReference type="NCBI Taxonomy" id="146866"/>
    <lineage>
        <taxon>Eukaryota</taxon>
        <taxon>Fungi</taxon>
        <taxon>Fungi incertae sedis</taxon>
        <taxon>Microsporidia</taxon>
        <taxon>Pseudoloma</taxon>
    </lineage>
</organism>
<keyword evidence="11" id="KW-1185">Reference proteome</keyword>